<evidence type="ECO:0008006" key="10">
    <source>
        <dbReference type="Google" id="ProtNLM"/>
    </source>
</evidence>
<reference evidence="9" key="1">
    <citation type="submission" date="2017-05" db="EMBL/GenBank/DDBJ databases">
        <authorList>
            <person name="Sung H."/>
        </authorList>
    </citation>
    <scope>NUCLEOTIDE SEQUENCE [LARGE SCALE GENOMIC DNA]</scope>
    <source>
        <strain evidence="9">AR23208</strain>
    </source>
</reference>
<dbReference type="InterPro" id="IPR010998">
    <property type="entry name" value="Integrase_recombinase_N"/>
</dbReference>
<dbReference type="EMBL" id="CP021434">
    <property type="protein sequence ID" value="ARU62095.1"/>
    <property type="molecule type" value="Genomic_DNA"/>
</dbReference>
<name>A0A1Y0IRL4_9BACL</name>
<keyword evidence="2 4" id="KW-0238">DNA-binding</keyword>
<feature type="domain" description="Core-binding (CB)" evidence="7">
    <location>
        <begin position="36"/>
        <end position="141"/>
    </location>
</feature>
<dbReference type="SUPFAM" id="SSF56349">
    <property type="entry name" value="DNA breaking-rejoining enzymes"/>
    <property type="match status" value="1"/>
</dbReference>
<evidence type="ECO:0000256" key="3">
    <source>
        <dbReference type="ARBA" id="ARBA00023172"/>
    </source>
</evidence>
<dbReference type="Proteomes" id="UP000195437">
    <property type="component" value="Chromosome"/>
</dbReference>
<feature type="domain" description="Tyr recombinase" evidence="6">
    <location>
        <begin position="162"/>
        <end position="346"/>
    </location>
</feature>
<feature type="region of interest" description="Disordered" evidence="5">
    <location>
        <begin position="1"/>
        <end position="22"/>
    </location>
</feature>
<dbReference type="InterPro" id="IPR044068">
    <property type="entry name" value="CB"/>
</dbReference>
<dbReference type="InterPro" id="IPR025269">
    <property type="entry name" value="SAM-like_dom"/>
</dbReference>
<evidence type="ECO:0000313" key="8">
    <source>
        <dbReference type="EMBL" id="ARU62095.1"/>
    </source>
</evidence>
<dbReference type="PANTHER" id="PTHR30349:SF41">
    <property type="entry name" value="INTEGRASE_RECOMBINASE PROTEIN MJ0367-RELATED"/>
    <property type="match status" value="1"/>
</dbReference>
<dbReference type="GO" id="GO:0015074">
    <property type="term" value="P:DNA integration"/>
    <property type="evidence" value="ECO:0007669"/>
    <property type="project" value="InterPro"/>
</dbReference>
<evidence type="ECO:0000256" key="1">
    <source>
        <dbReference type="ARBA" id="ARBA00008857"/>
    </source>
</evidence>
<dbReference type="CDD" id="cd00397">
    <property type="entry name" value="DNA_BRE_C"/>
    <property type="match status" value="1"/>
</dbReference>
<evidence type="ECO:0000259" key="7">
    <source>
        <dbReference type="PROSITE" id="PS51900"/>
    </source>
</evidence>
<protein>
    <recommendedName>
        <fullName evidence="10">Integrase</fullName>
    </recommendedName>
</protein>
<dbReference type="GO" id="GO:0006310">
    <property type="term" value="P:DNA recombination"/>
    <property type="evidence" value="ECO:0007669"/>
    <property type="project" value="UniProtKB-KW"/>
</dbReference>
<dbReference type="Pfam" id="PF00589">
    <property type="entry name" value="Phage_integrase"/>
    <property type="match status" value="1"/>
</dbReference>
<dbReference type="GO" id="GO:0003677">
    <property type="term" value="F:DNA binding"/>
    <property type="evidence" value="ECO:0007669"/>
    <property type="project" value="UniProtKB-UniRule"/>
</dbReference>
<dbReference type="InterPro" id="IPR050090">
    <property type="entry name" value="Tyrosine_recombinase_XerCD"/>
</dbReference>
<dbReference type="Gene3D" id="1.10.443.10">
    <property type="entry name" value="Intergrase catalytic core"/>
    <property type="match status" value="1"/>
</dbReference>
<organism evidence="8 9">
    <name type="scientific">Tumebacillus avium</name>
    <dbReference type="NCBI Taxonomy" id="1903704"/>
    <lineage>
        <taxon>Bacteria</taxon>
        <taxon>Bacillati</taxon>
        <taxon>Bacillota</taxon>
        <taxon>Bacilli</taxon>
        <taxon>Bacillales</taxon>
        <taxon>Alicyclobacillaceae</taxon>
        <taxon>Tumebacillus</taxon>
    </lineage>
</organism>
<keyword evidence="9" id="KW-1185">Reference proteome</keyword>
<sequence length="356" mass="41242">MGSIQGGLNYMKRKQKRERTNYAPEQAAMDAIERSLSLEDAMGEFLLSKQAERVAERTIRDYKTHFRYFRSWLDVSYSGVRLADMSSKMVKEYISYMSSEKMQYDDHPTRSLRSKPGVVGLSPMTVNVRIRTLRAFFNWCYRDGHIQSNIVQDVKLQKVDNDKIMAFTTEQIKKLLAIPDRSSFSGFRDYVLMMMLLDTGLRIGELLGLSKDDIDFEELVLTVPWDKAKTRKMRSIPFSKKIGKLLAELMQENQDFGANVKKLFYSAYGNELSVNSIDERLHEYGKQAKLEGVRVSAHTFRHTFAVHWIKSGGDPFSLQKILGHTDMSMVRRYVRLTEGDVKVKHRQYSPINLLNK</sequence>
<dbReference type="InterPro" id="IPR002104">
    <property type="entry name" value="Integrase_catalytic"/>
</dbReference>
<dbReference type="AlphaFoldDB" id="A0A1Y0IRL4"/>
<dbReference type="PROSITE" id="PS51898">
    <property type="entry name" value="TYR_RECOMBINASE"/>
    <property type="match status" value="1"/>
</dbReference>
<comment type="similarity">
    <text evidence="1">Belongs to the 'phage' integrase family.</text>
</comment>
<dbReference type="InterPro" id="IPR013762">
    <property type="entry name" value="Integrase-like_cat_sf"/>
</dbReference>
<dbReference type="KEGG" id="tum:CBW65_14630"/>
<dbReference type="PROSITE" id="PS51900">
    <property type="entry name" value="CB"/>
    <property type="match status" value="1"/>
</dbReference>
<proteinExistence type="inferred from homology"/>
<dbReference type="InterPro" id="IPR011010">
    <property type="entry name" value="DNA_brk_join_enz"/>
</dbReference>
<evidence type="ECO:0000259" key="6">
    <source>
        <dbReference type="PROSITE" id="PS51898"/>
    </source>
</evidence>
<dbReference type="PANTHER" id="PTHR30349">
    <property type="entry name" value="PHAGE INTEGRASE-RELATED"/>
    <property type="match status" value="1"/>
</dbReference>
<dbReference type="Pfam" id="PF13102">
    <property type="entry name" value="Phage_int_SAM_5"/>
    <property type="match status" value="1"/>
</dbReference>
<dbReference type="Gene3D" id="1.10.150.130">
    <property type="match status" value="1"/>
</dbReference>
<evidence type="ECO:0000256" key="4">
    <source>
        <dbReference type="PROSITE-ProRule" id="PRU01248"/>
    </source>
</evidence>
<evidence type="ECO:0000256" key="2">
    <source>
        <dbReference type="ARBA" id="ARBA00023125"/>
    </source>
</evidence>
<evidence type="ECO:0000256" key="5">
    <source>
        <dbReference type="SAM" id="MobiDB-lite"/>
    </source>
</evidence>
<evidence type="ECO:0000313" key="9">
    <source>
        <dbReference type="Proteomes" id="UP000195437"/>
    </source>
</evidence>
<keyword evidence="3" id="KW-0233">DNA recombination</keyword>
<accession>A0A1Y0IRL4</accession>
<gene>
    <name evidence="8" type="ORF">CBW65_14630</name>
</gene>